<accession>A0ABR2YGZ4</accession>
<feature type="compositionally biased region" description="Basic and acidic residues" evidence="1">
    <location>
        <begin position="817"/>
        <end position="827"/>
    </location>
</feature>
<feature type="region of interest" description="Disordered" evidence="1">
    <location>
        <begin position="200"/>
        <end position="226"/>
    </location>
</feature>
<name>A0ABR2YGZ4_9CHLO</name>
<dbReference type="InterPro" id="IPR036378">
    <property type="entry name" value="FAS1_dom_sf"/>
</dbReference>
<feature type="compositionally biased region" description="Basic residues" evidence="1">
    <location>
        <begin position="542"/>
        <end position="555"/>
    </location>
</feature>
<comment type="caution">
    <text evidence="3">The sequence shown here is derived from an EMBL/GenBank/DDBJ whole genome shotgun (WGS) entry which is preliminary data.</text>
</comment>
<dbReference type="EMBL" id="JALJOT010000012">
    <property type="protein sequence ID" value="KAK9904997.1"/>
    <property type="molecule type" value="Genomic_DNA"/>
</dbReference>
<evidence type="ECO:0000256" key="1">
    <source>
        <dbReference type="SAM" id="MobiDB-lite"/>
    </source>
</evidence>
<gene>
    <name evidence="3" type="ORF">WJX75_007400</name>
</gene>
<protein>
    <recommendedName>
        <fullName evidence="2">FAS1 domain-containing protein</fullName>
    </recommendedName>
</protein>
<feature type="region of interest" description="Disordered" evidence="1">
    <location>
        <begin position="492"/>
        <end position="588"/>
    </location>
</feature>
<feature type="compositionally biased region" description="Acidic residues" evidence="1">
    <location>
        <begin position="624"/>
        <end position="636"/>
    </location>
</feature>
<reference evidence="3 4" key="1">
    <citation type="journal article" date="2024" name="Nat. Commun.">
        <title>Phylogenomics reveals the evolutionary origins of lichenization in chlorophyte algae.</title>
        <authorList>
            <person name="Puginier C."/>
            <person name="Libourel C."/>
            <person name="Otte J."/>
            <person name="Skaloud P."/>
            <person name="Haon M."/>
            <person name="Grisel S."/>
            <person name="Petersen M."/>
            <person name="Berrin J.G."/>
            <person name="Delaux P.M."/>
            <person name="Dal Grande F."/>
            <person name="Keller J."/>
        </authorList>
    </citation>
    <scope>NUCLEOTIDE SEQUENCE [LARGE SCALE GENOMIC DNA]</scope>
    <source>
        <strain evidence="3 4">SAG 216-7</strain>
    </source>
</reference>
<evidence type="ECO:0000313" key="3">
    <source>
        <dbReference type="EMBL" id="KAK9904997.1"/>
    </source>
</evidence>
<dbReference type="Proteomes" id="UP001491310">
    <property type="component" value="Unassembled WGS sequence"/>
</dbReference>
<feature type="domain" description="FAS1" evidence="2">
    <location>
        <begin position="51"/>
        <end position="161"/>
    </location>
</feature>
<feature type="region of interest" description="Disordered" evidence="1">
    <location>
        <begin position="239"/>
        <end position="275"/>
    </location>
</feature>
<feature type="region of interest" description="Disordered" evidence="1">
    <location>
        <begin position="618"/>
        <end position="827"/>
    </location>
</feature>
<keyword evidence="4" id="KW-1185">Reference proteome</keyword>
<organism evidence="3 4">
    <name type="scientific">Coccomyxa subellipsoidea</name>
    <dbReference type="NCBI Taxonomy" id="248742"/>
    <lineage>
        <taxon>Eukaryota</taxon>
        <taxon>Viridiplantae</taxon>
        <taxon>Chlorophyta</taxon>
        <taxon>core chlorophytes</taxon>
        <taxon>Trebouxiophyceae</taxon>
        <taxon>Trebouxiophyceae incertae sedis</taxon>
        <taxon>Coccomyxaceae</taxon>
        <taxon>Coccomyxa</taxon>
    </lineage>
</organism>
<dbReference type="Pfam" id="PF02469">
    <property type="entry name" value="Fasciclin"/>
    <property type="match status" value="1"/>
</dbReference>
<feature type="compositionally biased region" description="Low complexity" evidence="1">
    <location>
        <begin position="556"/>
        <end position="581"/>
    </location>
</feature>
<evidence type="ECO:0000313" key="4">
    <source>
        <dbReference type="Proteomes" id="UP001491310"/>
    </source>
</evidence>
<sequence length="827" mass="86728">MLTSENTSHYHDIILLVSGRAPMPEEHDTSAFRSVQQHHGRYFEDPQLDATLFVPTDDAVFNAAWEDWTADDPRLIGALLYHSVPFKAELSEMPRELRTNLGPDEIVLLRPGSDTGRSDRPAPLAVVAPITDFHSPPAKVLRTIRTCQGVVHIIDTALEPDDSSIEPEALAAALAKVVDNVRTDPGGAATSASFARFEDNRRGGDLLGGPREERGATFGGTRGNQPSALERALSVAREAAAKRAREDEEAERKKTAEAENRARKEKEQAELAELSSPGGAAKAVLAAEAAQQKALAAARLAFREAEATGQSLAASKAQDWLGAAEYAVEGIASAKEAASWSGAYSDLMDQARSAARAAMLLAEVSLAQHTAVAMARTGDWASSLLGGPGGSVLGTDAGKTWAEAALDAHSSALKAASAAGSLASSIAAKASAQDVLGSKSAEQSGEGGTLDAIKNLVQKLPLAERSSLNSLLAAQLKSGDAGASKVKRVLKPAGSWPAAGQSRREAQQEDDSLEEKEQLKQDIAELSGESTGSSFDVGPSKRPPKKATAKLKMKAAPKQPNIPSRLSSGAAVASAAKQKPAAFEDTEESFVDEYDELEDEPSDPVTDTLAAVSDLADTLKAQDDWEDQTAEEEESDAFINEAVAGQIRARGRGAEVAASEEDLQPDAGATTDSFFIETQSSDAQQRGSGGAAAQTADETGADEFELDDGRQWTTEEEAWTQDMDTADRLLARRRADEQSAQSATAAKPAARAGSRVKVPAIAKAGRKDGPGAARGGARKVPEAAGAQSAGEDLWAKQDSGKSAAAGGGESGAFVDTWDEKHKQAEQQ</sequence>
<dbReference type="InterPro" id="IPR000782">
    <property type="entry name" value="FAS1_domain"/>
</dbReference>
<feature type="compositionally biased region" description="Low complexity" evidence="1">
    <location>
        <begin position="739"/>
        <end position="753"/>
    </location>
</feature>
<dbReference type="Gene3D" id="2.30.180.10">
    <property type="entry name" value="FAS1 domain"/>
    <property type="match status" value="1"/>
</dbReference>
<feature type="compositionally biased region" description="Low complexity" evidence="1">
    <location>
        <begin position="679"/>
        <end position="694"/>
    </location>
</feature>
<proteinExistence type="predicted"/>
<evidence type="ECO:0000259" key="2">
    <source>
        <dbReference type="SMART" id="SM00554"/>
    </source>
</evidence>
<dbReference type="SUPFAM" id="SSF82153">
    <property type="entry name" value="FAS1 domain"/>
    <property type="match status" value="1"/>
</dbReference>
<dbReference type="SMART" id="SM00554">
    <property type="entry name" value="FAS1"/>
    <property type="match status" value="1"/>
</dbReference>
<feature type="compositionally biased region" description="Basic and acidic residues" evidence="1">
    <location>
        <begin position="200"/>
        <end position="215"/>
    </location>
</feature>
<feature type="compositionally biased region" description="Basic and acidic residues" evidence="1">
    <location>
        <begin position="725"/>
        <end position="737"/>
    </location>
</feature>
<feature type="compositionally biased region" description="Basic and acidic residues" evidence="1">
    <location>
        <begin position="239"/>
        <end position="269"/>
    </location>
</feature>